<keyword evidence="1" id="KW-1133">Transmembrane helix</keyword>
<name>A0AA40K2P6_9PEZI</name>
<comment type="caution">
    <text evidence="2">The sequence shown here is derived from an EMBL/GenBank/DDBJ whole genome shotgun (WGS) entry which is preliminary data.</text>
</comment>
<reference evidence="2" key="1">
    <citation type="submission" date="2023-06" db="EMBL/GenBank/DDBJ databases">
        <title>Genome-scale phylogeny and comparative genomics of the fungal order Sordariales.</title>
        <authorList>
            <consortium name="Lawrence Berkeley National Laboratory"/>
            <person name="Hensen N."/>
            <person name="Bonometti L."/>
            <person name="Westerberg I."/>
            <person name="Brannstrom I.O."/>
            <person name="Guillou S."/>
            <person name="Cros-Aarteil S."/>
            <person name="Calhoun S."/>
            <person name="Haridas S."/>
            <person name="Kuo A."/>
            <person name="Mondo S."/>
            <person name="Pangilinan J."/>
            <person name="Riley R."/>
            <person name="LaButti K."/>
            <person name="Andreopoulos B."/>
            <person name="Lipzen A."/>
            <person name="Chen C."/>
            <person name="Yanf M."/>
            <person name="Daum C."/>
            <person name="Ng V."/>
            <person name="Clum A."/>
            <person name="Steindorff A."/>
            <person name="Ohm R."/>
            <person name="Martin F."/>
            <person name="Silar P."/>
            <person name="Natvig D."/>
            <person name="Lalanne C."/>
            <person name="Gautier V."/>
            <person name="Ament-velasquez S.L."/>
            <person name="Kruys A."/>
            <person name="Hutchinson M.I."/>
            <person name="Powell A.J."/>
            <person name="Barry K."/>
            <person name="Miller A.N."/>
            <person name="Grigoriev I.V."/>
            <person name="Debuchy R."/>
            <person name="Gladieux P."/>
            <person name="Thoren M.H."/>
            <person name="Johannesson H."/>
        </authorList>
    </citation>
    <scope>NUCLEOTIDE SEQUENCE</scope>
    <source>
        <strain evidence="2">SMH3187-1</strain>
    </source>
</reference>
<evidence type="ECO:0000313" key="2">
    <source>
        <dbReference type="EMBL" id="KAK0743477.1"/>
    </source>
</evidence>
<accession>A0AA40K2P6</accession>
<keyword evidence="1" id="KW-0472">Membrane</keyword>
<gene>
    <name evidence="2" type="ORF">B0T18DRAFT_392246</name>
</gene>
<dbReference type="EMBL" id="JAUKUD010000005">
    <property type="protein sequence ID" value="KAK0743477.1"/>
    <property type="molecule type" value="Genomic_DNA"/>
</dbReference>
<dbReference type="Proteomes" id="UP001172155">
    <property type="component" value="Unassembled WGS sequence"/>
</dbReference>
<sequence>MAPLVFWFFLPSSWELGNVRAILTLIINFLCAVGIGVVSYSTWKVGALKLSRPQKSSTKLLSLYAPTGLGDVLDIIPLIRPHMGLGLLAQLIIPGFIIALLSAVAVTSGPIARYSTRVGEKVQQILVPGTLASADHSGIGGALVKWNATIDRFNSANFPLDQLADFLPDNRVDWKYSESEWNNSWSASCRWTERTAIELYMTGNTSNTGELFHEIQGLRHIFPDEILQDGYTERYTDAGPYRGDTLPDTLVFVAMQSHPNKSWDEEAEAYTNQLPFHFTIASVHLHNAPANFSGPDGGVTWGTGPIEQSWYTMANCDIKRVASRAPDKIDAYAESHIAHPWTWDYDTTVLAFRSFYEATLTEQTFRKEPIYHPSGQDLFRFYQAYLVTKDIQNYEDGNRTLSVAVATVELSVPFLAVFLLYLVLLGLAAFWFVVIRRLPYGAAVPRTKIEWMAQGLRESSAREVDASYLTDGWRKIGGELRDAEVVTLRDPAQRLYNTIQLGSQVRQQRGLDSTLKA</sequence>
<protein>
    <submittedName>
        <fullName evidence="2">Uncharacterized protein</fullName>
    </submittedName>
</protein>
<keyword evidence="1" id="KW-0812">Transmembrane</keyword>
<feature type="transmembrane region" description="Helical" evidence="1">
    <location>
        <begin position="414"/>
        <end position="434"/>
    </location>
</feature>
<evidence type="ECO:0000256" key="1">
    <source>
        <dbReference type="SAM" id="Phobius"/>
    </source>
</evidence>
<keyword evidence="3" id="KW-1185">Reference proteome</keyword>
<feature type="transmembrane region" description="Helical" evidence="1">
    <location>
        <begin position="20"/>
        <end position="40"/>
    </location>
</feature>
<dbReference type="AlphaFoldDB" id="A0AA40K2P6"/>
<organism evidence="2 3">
    <name type="scientific">Schizothecium vesticola</name>
    <dbReference type="NCBI Taxonomy" id="314040"/>
    <lineage>
        <taxon>Eukaryota</taxon>
        <taxon>Fungi</taxon>
        <taxon>Dikarya</taxon>
        <taxon>Ascomycota</taxon>
        <taxon>Pezizomycotina</taxon>
        <taxon>Sordariomycetes</taxon>
        <taxon>Sordariomycetidae</taxon>
        <taxon>Sordariales</taxon>
        <taxon>Schizotheciaceae</taxon>
        <taxon>Schizothecium</taxon>
    </lineage>
</organism>
<proteinExistence type="predicted"/>
<feature type="transmembrane region" description="Helical" evidence="1">
    <location>
        <begin position="85"/>
        <end position="107"/>
    </location>
</feature>
<evidence type="ECO:0000313" key="3">
    <source>
        <dbReference type="Proteomes" id="UP001172155"/>
    </source>
</evidence>